<feature type="region of interest" description="Disordered" evidence="1">
    <location>
        <begin position="105"/>
        <end position="137"/>
    </location>
</feature>
<name>A0AAJ6HTX1_9ACTN</name>
<protein>
    <submittedName>
        <fullName evidence="2">Uncharacterized protein</fullName>
    </submittedName>
</protein>
<dbReference type="GO" id="GO:0003779">
    <property type="term" value="F:actin binding"/>
    <property type="evidence" value="ECO:0007669"/>
    <property type="project" value="InterPro"/>
</dbReference>
<keyword evidence="3" id="KW-1185">Reference proteome</keyword>
<evidence type="ECO:0000313" key="3">
    <source>
        <dbReference type="Proteomes" id="UP001235874"/>
    </source>
</evidence>
<feature type="region of interest" description="Disordered" evidence="1">
    <location>
        <begin position="1"/>
        <end position="21"/>
    </location>
</feature>
<dbReference type="PROSITE" id="PS00414">
    <property type="entry name" value="PROFILIN"/>
    <property type="match status" value="1"/>
</dbReference>
<reference evidence="2 3" key="1">
    <citation type="submission" date="2023-07" db="EMBL/GenBank/DDBJ databases">
        <title>Micromonospora profundi TRM 95458 converts glycerol to a new osmotic compound.</title>
        <authorList>
            <person name="Lu D."/>
        </authorList>
    </citation>
    <scope>NUCLEOTIDE SEQUENCE [LARGE SCALE GENOMIC DNA]</scope>
    <source>
        <strain evidence="2 3">TRM95458</strain>
    </source>
</reference>
<dbReference type="Proteomes" id="UP001235874">
    <property type="component" value="Chromosome"/>
</dbReference>
<dbReference type="KEGG" id="mprn:Q3V37_05695"/>
<dbReference type="InterPro" id="IPR027310">
    <property type="entry name" value="Profilin_CS"/>
</dbReference>
<feature type="compositionally biased region" description="Acidic residues" evidence="1">
    <location>
        <begin position="1"/>
        <end position="19"/>
    </location>
</feature>
<accession>A0AAJ6HTX1</accession>
<sequence length="137" mass="15766">MAAWDAYDDAGEELEDGETVGEARAEIRDAYTEAALLVRRQKTDRALNDVYDASSYLWARRGRGWQQVEQRLHDAQNRFLQAVRKELRMPALKCESYEDYKAAFRSNGRYSPPRPRMQGTNDPPETGRPTVEQDPIS</sequence>
<dbReference type="RefSeq" id="WP_306273034.1">
    <property type="nucleotide sequence ID" value="NZ_CP130472.1"/>
</dbReference>
<evidence type="ECO:0000256" key="1">
    <source>
        <dbReference type="SAM" id="MobiDB-lite"/>
    </source>
</evidence>
<evidence type="ECO:0000313" key="2">
    <source>
        <dbReference type="EMBL" id="WLS46761.1"/>
    </source>
</evidence>
<gene>
    <name evidence="2" type="ORF">Q3V37_05695</name>
</gene>
<dbReference type="EMBL" id="CP130472">
    <property type="protein sequence ID" value="WLS46761.1"/>
    <property type="molecule type" value="Genomic_DNA"/>
</dbReference>
<organism evidence="2 3">
    <name type="scientific">Micromonospora profundi</name>
    <dbReference type="NCBI Taxonomy" id="1420889"/>
    <lineage>
        <taxon>Bacteria</taxon>
        <taxon>Bacillati</taxon>
        <taxon>Actinomycetota</taxon>
        <taxon>Actinomycetes</taxon>
        <taxon>Micromonosporales</taxon>
        <taxon>Micromonosporaceae</taxon>
        <taxon>Micromonospora</taxon>
    </lineage>
</organism>
<proteinExistence type="predicted"/>
<dbReference type="AlphaFoldDB" id="A0AAJ6HTX1"/>